<dbReference type="RefSeq" id="WP_183970785.1">
    <property type="nucleotide sequence ID" value="NZ_BAABEW010000029.1"/>
</dbReference>
<dbReference type="Proteomes" id="UP000532440">
    <property type="component" value="Unassembled WGS sequence"/>
</dbReference>
<keyword evidence="3" id="KW-1185">Reference proteome</keyword>
<reference evidence="2 3" key="1">
    <citation type="submission" date="2020-08" db="EMBL/GenBank/DDBJ databases">
        <title>Genomic Encyclopedia of Type Strains, Phase IV (KMG-IV): sequencing the most valuable type-strain genomes for metagenomic binning, comparative biology and taxonomic classification.</title>
        <authorList>
            <person name="Goeker M."/>
        </authorList>
    </citation>
    <scope>NUCLEOTIDE SEQUENCE [LARGE SCALE GENOMIC DNA]</scope>
    <source>
        <strain evidence="2 3">DSM 29781</strain>
    </source>
</reference>
<name>A0A7W8HL87_9BURK</name>
<organism evidence="2 3">
    <name type="scientific">Quisquiliibacterium transsilvanicum</name>
    <dbReference type="NCBI Taxonomy" id="1549638"/>
    <lineage>
        <taxon>Bacteria</taxon>
        <taxon>Pseudomonadati</taxon>
        <taxon>Pseudomonadota</taxon>
        <taxon>Betaproteobacteria</taxon>
        <taxon>Burkholderiales</taxon>
        <taxon>Burkholderiaceae</taxon>
        <taxon>Quisquiliibacterium</taxon>
    </lineage>
</organism>
<proteinExistence type="predicted"/>
<protein>
    <submittedName>
        <fullName evidence="2">Uncharacterized protein</fullName>
    </submittedName>
</protein>
<evidence type="ECO:0000313" key="3">
    <source>
        <dbReference type="Proteomes" id="UP000532440"/>
    </source>
</evidence>
<feature type="region of interest" description="Disordered" evidence="1">
    <location>
        <begin position="162"/>
        <end position="198"/>
    </location>
</feature>
<comment type="caution">
    <text evidence="2">The sequence shown here is derived from an EMBL/GenBank/DDBJ whole genome shotgun (WGS) entry which is preliminary data.</text>
</comment>
<dbReference type="EMBL" id="JACHGB010000011">
    <property type="protein sequence ID" value="MBB5273922.1"/>
    <property type="molecule type" value="Genomic_DNA"/>
</dbReference>
<sequence length="198" mass="22827">MTDQEARKGGGGKLSRSETVTVRLDPKLRYLAELAARLHRRTLSSYIEWAIVKSLSDNVLKSDPSDPSGGPTIDDEAEFLWDVDDADRFAKLALRYPHLLSHEEQVRWKLIRENGFLWRGAYRRGQPREWTWTVDEDSLVFERLREHWATFCRVADTGVGHESLPTWPRTDPTSSHERSTSRPHLKVDSVDADDDIPF</sequence>
<gene>
    <name evidence="2" type="ORF">HNQ70_003956</name>
</gene>
<evidence type="ECO:0000256" key="1">
    <source>
        <dbReference type="SAM" id="MobiDB-lite"/>
    </source>
</evidence>
<accession>A0A7W8HL87</accession>
<dbReference type="AlphaFoldDB" id="A0A7W8HL87"/>
<feature type="compositionally biased region" description="Basic and acidic residues" evidence="1">
    <location>
        <begin position="174"/>
        <end position="189"/>
    </location>
</feature>
<evidence type="ECO:0000313" key="2">
    <source>
        <dbReference type="EMBL" id="MBB5273922.1"/>
    </source>
</evidence>